<feature type="region of interest" description="Disordered" evidence="5">
    <location>
        <begin position="1"/>
        <end position="35"/>
    </location>
</feature>
<feature type="modified residue" description="4-aspartylphosphate" evidence="4">
    <location>
        <position position="507"/>
    </location>
</feature>
<protein>
    <submittedName>
        <fullName evidence="7">Two-component response regulator SSK1p</fullName>
    </submittedName>
</protein>
<evidence type="ECO:0000256" key="4">
    <source>
        <dbReference type="PROSITE-ProRule" id="PRU00169"/>
    </source>
</evidence>
<sequence>MPLRKWLSRTSSWSRREQPQVAPEAEDFQRSPAFTPITASIDRQYRTAVPTTPTTPSTVPFDFHTTDTASNFGLQTPYSETVPDREPVTPAADSSPISEAIQSYEKPNTFTTPNLGLIPPTPDQPSRPQSPSNQPVAADVDRLTSLAVSPALTPAASVFPEDVQDIMQRKIWVKRQGASATLVKVSDDDLVDTVRDVILQKYANSLGRSIDSPDINLKIVSREQSNKNVPPERMLGPEEYIGRTLDSYYPGGQSIDEALIIEVPQRRTPKPSPRVGNHHPLGYVYYDDHRPSEGAREYFPPMAVHSPHLANHAVHSVPINGPHMGPHSMAVLTTGQLPPLPSPGGHNRRERKPKRPEYVRQHTSSPTILHSTQPHSNDLPKQTLPNGISSQLPMPTPPAQAGDHRPTITPPRTTSPHPSKSSKRKNKGGPARSINGEPPPPSKPQQPGTLDGNVPPINVLIVEDNPINLRLLEQFMRRLKVRWSTAMNGREAVDTWRKGGFHLVLMDIQLPVMNGLEATKEIRRLEGVNGIGLGLLGGQAANGNNRTGHNVDPADRLADMSLFKSPVIIVALTASSLQSDRHEALAVGCNDFLTKPVTLPWMLRKVTEWGCMQALIDFEGWRQWKANAENKDNGLTEEQKKLKEKEEKAKQKAALKAMFAAPPPSRKEKEPAKESEKDEKKEVAEREPLDSQSGLSSRKTSTSNATTSTGALPPRGGRSVRGSSGSGTVLETHQEELEE</sequence>
<dbReference type="FunFam" id="3.40.50.2300:FF:000146">
    <property type="entry name" value="Putative two-component response regulator SSK1p"/>
    <property type="match status" value="1"/>
</dbReference>
<evidence type="ECO:0000256" key="3">
    <source>
        <dbReference type="ARBA" id="ARBA00093463"/>
    </source>
</evidence>
<feature type="compositionally biased region" description="Polar residues" evidence="5">
    <location>
        <begin position="70"/>
        <end position="79"/>
    </location>
</feature>
<name>A0AAN7T3U7_9EURO</name>
<feature type="compositionally biased region" description="Low complexity" evidence="5">
    <location>
        <begin position="410"/>
        <end position="419"/>
    </location>
</feature>
<evidence type="ECO:0000313" key="8">
    <source>
        <dbReference type="Proteomes" id="UP001309876"/>
    </source>
</evidence>
<evidence type="ECO:0000256" key="5">
    <source>
        <dbReference type="SAM" id="MobiDB-lite"/>
    </source>
</evidence>
<accession>A0AAN7T3U7</accession>
<evidence type="ECO:0000259" key="6">
    <source>
        <dbReference type="PROSITE" id="PS50110"/>
    </source>
</evidence>
<evidence type="ECO:0000256" key="2">
    <source>
        <dbReference type="ARBA" id="ARBA00023012"/>
    </source>
</evidence>
<comment type="caution">
    <text evidence="7">The sequence shown here is derived from an EMBL/GenBank/DDBJ whole genome shotgun (WGS) entry which is preliminary data.</text>
</comment>
<dbReference type="InterPro" id="IPR011006">
    <property type="entry name" value="CheY-like_superfamily"/>
</dbReference>
<dbReference type="GO" id="GO:0000156">
    <property type="term" value="F:phosphorelay response regulator activity"/>
    <property type="evidence" value="ECO:0007669"/>
    <property type="project" value="UniProtKB-ARBA"/>
</dbReference>
<feature type="compositionally biased region" description="Low complexity" evidence="5">
    <location>
        <begin position="126"/>
        <end position="135"/>
    </location>
</feature>
<evidence type="ECO:0000256" key="1">
    <source>
        <dbReference type="ARBA" id="ARBA00022553"/>
    </source>
</evidence>
<dbReference type="Pfam" id="PF00072">
    <property type="entry name" value="Response_reg"/>
    <property type="match status" value="1"/>
</dbReference>
<proteinExistence type="inferred from homology"/>
<dbReference type="AlphaFoldDB" id="A0AAN7T3U7"/>
<dbReference type="Proteomes" id="UP001309876">
    <property type="component" value="Unassembled WGS sequence"/>
</dbReference>
<evidence type="ECO:0000313" key="7">
    <source>
        <dbReference type="EMBL" id="KAK5089863.1"/>
    </source>
</evidence>
<dbReference type="PANTHER" id="PTHR45339">
    <property type="entry name" value="HYBRID SIGNAL TRANSDUCTION HISTIDINE KINASE J"/>
    <property type="match status" value="1"/>
</dbReference>
<dbReference type="PROSITE" id="PS50110">
    <property type="entry name" value="RESPONSE_REGULATORY"/>
    <property type="match status" value="1"/>
</dbReference>
<keyword evidence="1 4" id="KW-0597">Phosphoprotein</keyword>
<organism evidence="7 8">
    <name type="scientific">Lithohypha guttulata</name>
    <dbReference type="NCBI Taxonomy" id="1690604"/>
    <lineage>
        <taxon>Eukaryota</taxon>
        <taxon>Fungi</taxon>
        <taxon>Dikarya</taxon>
        <taxon>Ascomycota</taxon>
        <taxon>Pezizomycotina</taxon>
        <taxon>Eurotiomycetes</taxon>
        <taxon>Chaetothyriomycetidae</taxon>
        <taxon>Chaetothyriales</taxon>
        <taxon>Trichomeriaceae</taxon>
        <taxon>Lithohypha</taxon>
    </lineage>
</organism>
<feature type="region of interest" description="Disordered" evidence="5">
    <location>
        <begin position="317"/>
        <end position="454"/>
    </location>
</feature>
<feature type="region of interest" description="Disordered" evidence="5">
    <location>
        <begin position="635"/>
        <end position="739"/>
    </location>
</feature>
<feature type="compositionally biased region" description="Polar residues" evidence="5">
    <location>
        <begin position="95"/>
        <end position="114"/>
    </location>
</feature>
<dbReference type="InterPro" id="IPR001789">
    <property type="entry name" value="Sig_transdc_resp-reg_receiver"/>
</dbReference>
<keyword evidence="2" id="KW-0902">Two-component regulatory system</keyword>
<gene>
    <name evidence="7" type="primary">MgSsk1</name>
    <name evidence="7" type="ORF">LTR05_000030</name>
</gene>
<feature type="compositionally biased region" description="Low complexity" evidence="5">
    <location>
        <begin position="696"/>
        <end position="727"/>
    </location>
</feature>
<reference evidence="7 8" key="1">
    <citation type="submission" date="2023-08" db="EMBL/GenBank/DDBJ databases">
        <title>Black Yeasts Isolated from many extreme environments.</title>
        <authorList>
            <person name="Coleine C."/>
            <person name="Stajich J.E."/>
            <person name="Selbmann L."/>
        </authorList>
    </citation>
    <scope>NUCLEOTIDE SEQUENCE [LARGE SCALE GENOMIC DNA]</scope>
    <source>
        <strain evidence="7 8">CCFEE 5910</strain>
    </source>
</reference>
<dbReference type="Gene3D" id="3.40.50.2300">
    <property type="match status" value="1"/>
</dbReference>
<dbReference type="EMBL" id="JAVRRJ010000001">
    <property type="protein sequence ID" value="KAK5089863.1"/>
    <property type="molecule type" value="Genomic_DNA"/>
</dbReference>
<feature type="region of interest" description="Disordered" evidence="5">
    <location>
        <begin position="70"/>
        <end position="137"/>
    </location>
</feature>
<feature type="compositionally biased region" description="Polar residues" evidence="5">
    <location>
        <begin position="361"/>
        <end position="393"/>
    </location>
</feature>
<dbReference type="SMART" id="SM00448">
    <property type="entry name" value="REC"/>
    <property type="match status" value="1"/>
</dbReference>
<feature type="domain" description="Response regulatory" evidence="6">
    <location>
        <begin position="458"/>
        <end position="610"/>
    </location>
</feature>
<dbReference type="SUPFAM" id="SSF52172">
    <property type="entry name" value="CheY-like"/>
    <property type="match status" value="1"/>
</dbReference>
<dbReference type="PANTHER" id="PTHR45339:SF1">
    <property type="entry name" value="HYBRID SIGNAL TRANSDUCTION HISTIDINE KINASE J"/>
    <property type="match status" value="1"/>
</dbReference>
<keyword evidence="8" id="KW-1185">Reference proteome</keyword>
<feature type="compositionally biased region" description="Basic and acidic residues" evidence="5">
    <location>
        <begin position="635"/>
        <end position="650"/>
    </location>
</feature>
<comment type="similarity">
    <text evidence="3">Belongs to the SSK1 family.</text>
</comment>
<dbReference type="CDD" id="cd17546">
    <property type="entry name" value="REC_hyHK_CKI1_RcsC-like"/>
    <property type="match status" value="1"/>
</dbReference>
<feature type="compositionally biased region" description="Basic and acidic residues" evidence="5">
    <location>
        <begin position="665"/>
        <end position="689"/>
    </location>
</feature>